<name>A0ABQ1JIY6_9PROT</name>
<reference evidence="3" key="1">
    <citation type="journal article" date="2019" name="Int. J. Syst. Evol. Microbiol.">
        <title>The Global Catalogue of Microorganisms (GCM) 10K type strain sequencing project: providing services to taxonomists for standard genome sequencing and annotation.</title>
        <authorList>
            <consortium name="The Broad Institute Genomics Platform"/>
            <consortium name="The Broad Institute Genome Sequencing Center for Infectious Disease"/>
            <person name="Wu L."/>
            <person name="Ma J."/>
        </authorList>
    </citation>
    <scope>NUCLEOTIDE SEQUENCE [LARGE SCALE GENOMIC DNA]</scope>
    <source>
        <strain evidence="3">CGMCC 1.15928</strain>
    </source>
</reference>
<dbReference type="Proteomes" id="UP000628854">
    <property type="component" value="Unassembled WGS sequence"/>
</dbReference>
<dbReference type="InterPro" id="IPR056085">
    <property type="entry name" value="DUF7668"/>
</dbReference>
<comment type="caution">
    <text evidence="2">The sequence shown here is derived from an EMBL/GenBank/DDBJ whole genome shotgun (WGS) entry which is preliminary data.</text>
</comment>
<organism evidence="2 3">
    <name type="scientific">Henriciella pelagia</name>
    <dbReference type="NCBI Taxonomy" id="1977912"/>
    <lineage>
        <taxon>Bacteria</taxon>
        <taxon>Pseudomonadati</taxon>
        <taxon>Pseudomonadota</taxon>
        <taxon>Alphaproteobacteria</taxon>
        <taxon>Hyphomonadales</taxon>
        <taxon>Hyphomonadaceae</taxon>
        <taxon>Henriciella</taxon>
    </lineage>
</organism>
<protein>
    <recommendedName>
        <fullName evidence="1">DUF7668 domain-containing protein</fullName>
    </recommendedName>
</protein>
<proteinExistence type="predicted"/>
<keyword evidence="3" id="KW-1185">Reference proteome</keyword>
<sequence length="97" mass="10722">MVEGREPEEPPVGTQIAEIDAETSKISLANIQAYGEPVGPLRDSSWQTSIYRWMGDHWDVLIDLTTPQGEVTDLVLRAKVRPTSSGFLIEPGLVYVP</sequence>
<dbReference type="Pfam" id="PF24705">
    <property type="entry name" value="DUF7668"/>
    <property type="match status" value="1"/>
</dbReference>
<feature type="domain" description="DUF7668" evidence="1">
    <location>
        <begin position="18"/>
        <end position="97"/>
    </location>
</feature>
<dbReference type="EMBL" id="BMKF01000001">
    <property type="protein sequence ID" value="GGB67174.1"/>
    <property type="molecule type" value="Genomic_DNA"/>
</dbReference>
<evidence type="ECO:0000259" key="1">
    <source>
        <dbReference type="Pfam" id="PF24705"/>
    </source>
</evidence>
<dbReference type="RefSeq" id="WP_084394683.1">
    <property type="nucleotide sequence ID" value="NZ_BMKF01000001.1"/>
</dbReference>
<evidence type="ECO:0000313" key="2">
    <source>
        <dbReference type="EMBL" id="GGB67174.1"/>
    </source>
</evidence>
<evidence type="ECO:0000313" key="3">
    <source>
        <dbReference type="Proteomes" id="UP000628854"/>
    </source>
</evidence>
<gene>
    <name evidence="2" type="ORF">GCM10011503_14950</name>
</gene>
<accession>A0ABQ1JIY6</accession>